<dbReference type="EMBL" id="CAJJDM010000028">
    <property type="protein sequence ID" value="CAD8059912.1"/>
    <property type="molecule type" value="Genomic_DNA"/>
</dbReference>
<dbReference type="PANTHER" id="PTHR13156">
    <property type="entry name" value="NADH-UBIQUINONE OXIDOREDUCTASE 13 KD-A SUBUNIT"/>
    <property type="match status" value="1"/>
</dbReference>
<dbReference type="Pfam" id="PF10276">
    <property type="entry name" value="zf-CHCC"/>
    <property type="match status" value="1"/>
</dbReference>
<name>A0A8S1L375_PARPR</name>
<organism evidence="2 3">
    <name type="scientific">Paramecium primaurelia</name>
    <dbReference type="NCBI Taxonomy" id="5886"/>
    <lineage>
        <taxon>Eukaryota</taxon>
        <taxon>Sar</taxon>
        <taxon>Alveolata</taxon>
        <taxon>Ciliophora</taxon>
        <taxon>Intramacronucleata</taxon>
        <taxon>Oligohymenophorea</taxon>
        <taxon>Peniculida</taxon>
        <taxon>Parameciidae</taxon>
        <taxon>Paramecium</taxon>
    </lineage>
</organism>
<proteinExistence type="predicted"/>
<protein>
    <recommendedName>
        <fullName evidence="1">Zinc finger CHCC-type domain-containing protein</fullName>
    </recommendedName>
</protein>
<reference evidence="2" key="1">
    <citation type="submission" date="2021-01" db="EMBL/GenBank/DDBJ databases">
        <authorList>
            <consortium name="Genoscope - CEA"/>
            <person name="William W."/>
        </authorList>
    </citation>
    <scope>NUCLEOTIDE SEQUENCE</scope>
</reference>
<accession>A0A8S1L375</accession>
<dbReference type="Proteomes" id="UP000688137">
    <property type="component" value="Unassembled WGS sequence"/>
</dbReference>
<dbReference type="PANTHER" id="PTHR13156:SF0">
    <property type="entry name" value="NADH DEHYDROGENASE [UBIQUINONE] IRON-SULFUR PROTEIN 6, MITOCHONDRIAL"/>
    <property type="match status" value="1"/>
</dbReference>
<dbReference type="GO" id="GO:0006120">
    <property type="term" value="P:mitochondrial electron transport, NADH to ubiquinone"/>
    <property type="evidence" value="ECO:0007669"/>
    <property type="project" value="TreeGrafter"/>
</dbReference>
<evidence type="ECO:0000313" key="3">
    <source>
        <dbReference type="Proteomes" id="UP000688137"/>
    </source>
</evidence>
<evidence type="ECO:0000259" key="1">
    <source>
        <dbReference type="Pfam" id="PF10276"/>
    </source>
</evidence>
<keyword evidence="3" id="KW-1185">Reference proteome</keyword>
<feature type="domain" description="Zinc finger CHCC-type" evidence="1">
    <location>
        <begin position="100"/>
        <end position="139"/>
    </location>
</feature>
<evidence type="ECO:0000313" key="2">
    <source>
        <dbReference type="EMBL" id="CAD8059912.1"/>
    </source>
</evidence>
<dbReference type="InterPro" id="IPR019401">
    <property type="entry name" value="Znf_CHCC"/>
</dbReference>
<comment type="caution">
    <text evidence="2">The sequence shown here is derived from an EMBL/GenBank/DDBJ whole genome shotgun (WGS) entry which is preliminary data.</text>
</comment>
<dbReference type="AlphaFoldDB" id="A0A8S1L375"/>
<sequence>MLKQQQVNRVITNNKNDSKDISQGLLLLIIQLSQKYTKMLQKCIQLAKSAQFSQMVKSYTSLAQHKWLDYDETHKRSLQTHKSRAEEFIHKIPVIEVDSDVVRCLGGTHINAGHPQVYIKLDTRTEGTPQTCKYCGLQYVKKGHGSHHH</sequence>
<gene>
    <name evidence="2" type="ORF">PPRIM_AZ9-3.1.T0290238</name>
</gene>
<dbReference type="GO" id="GO:0005739">
    <property type="term" value="C:mitochondrion"/>
    <property type="evidence" value="ECO:0007669"/>
    <property type="project" value="GOC"/>
</dbReference>